<organism evidence="1 2">
    <name type="scientific">Candidatus Staskawiczbacteria bacterium RIFCSPHIGHO2_01_FULL_34_27</name>
    <dbReference type="NCBI Taxonomy" id="1802199"/>
    <lineage>
        <taxon>Bacteria</taxon>
        <taxon>Candidatus Staskawicziibacteriota</taxon>
    </lineage>
</organism>
<evidence type="ECO:0000313" key="2">
    <source>
        <dbReference type="Proteomes" id="UP000178991"/>
    </source>
</evidence>
<dbReference type="EMBL" id="MHOL01000004">
    <property type="protein sequence ID" value="OGZ63214.1"/>
    <property type="molecule type" value="Genomic_DNA"/>
</dbReference>
<sequence length="237" mass="27852">MPEKEPLSAEEGKWIENNEGVLEFHKQEFIAAEQLDKWNDKKYHIEKFGDNISVVVLGEKHTNTEFTEKQLELINIIKPEYVLSEFWNGWIYNPKTQKFEQQNDRVFDKNYDFKRVGMKLINLPPEDIKLILAANKISFKIVGCDLTMGELKEIAKQFPDKYANKPDYFIGVIGADNEVMPFRDEQMVKTISEYQQKSLKPIISIMGWHHGDSIHNQKIMQEKGFGYAYINENRRDK</sequence>
<accession>A0A1G2HL16</accession>
<proteinExistence type="predicted"/>
<dbReference type="Proteomes" id="UP000178991">
    <property type="component" value="Unassembled WGS sequence"/>
</dbReference>
<evidence type="ECO:0008006" key="3">
    <source>
        <dbReference type="Google" id="ProtNLM"/>
    </source>
</evidence>
<comment type="caution">
    <text evidence="1">The sequence shown here is derived from an EMBL/GenBank/DDBJ whole genome shotgun (WGS) entry which is preliminary data.</text>
</comment>
<evidence type="ECO:0000313" key="1">
    <source>
        <dbReference type="EMBL" id="OGZ63214.1"/>
    </source>
</evidence>
<name>A0A1G2HL16_9BACT</name>
<dbReference type="AlphaFoldDB" id="A0A1G2HL16"/>
<reference evidence="1 2" key="1">
    <citation type="journal article" date="2016" name="Nat. Commun.">
        <title>Thousands of microbial genomes shed light on interconnected biogeochemical processes in an aquifer system.</title>
        <authorList>
            <person name="Anantharaman K."/>
            <person name="Brown C.T."/>
            <person name="Hug L.A."/>
            <person name="Sharon I."/>
            <person name="Castelle C.J."/>
            <person name="Probst A.J."/>
            <person name="Thomas B.C."/>
            <person name="Singh A."/>
            <person name="Wilkins M.J."/>
            <person name="Karaoz U."/>
            <person name="Brodie E.L."/>
            <person name="Williams K.H."/>
            <person name="Hubbard S.S."/>
            <person name="Banfield J.F."/>
        </authorList>
    </citation>
    <scope>NUCLEOTIDE SEQUENCE [LARGE SCALE GENOMIC DNA]</scope>
</reference>
<protein>
    <recommendedName>
        <fullName evidence="3">Haem-binding uptake Tiki superfamily ChaN domain-containing protein</fullName>
    </recommendedName>
</protein>
<gene>
    <name evidence="1" type="ORF">A2639_02035</name>
</gene>